<evidence type="ECO:0000313" key="1">
    <source>
        <dbReference type="EMBL" id="SVD04012.1"/>
    </source>
</evidence>
<sequence length="41" mass="3923">VGAYLIVFNDQISIGIVGAGAVGGALAISLNSAGYNVTSVA</sequence>
<reference evidence="1" key="1">
    <citation type="submission" date="2018-05" db="EMBL/GenBank/DDBJ databases">
        <authorList>
            <person name="Lanie J.A."/>
            <person name="Ng W.-L."/>
            <person name="Kazmierczak K.M."/>
            <person name="Andrzejewski T.M."/>
            <person name="Davidsen T.M."/>
            <person name="Wayne K.J."/>
            <person name="Tettelin H."/>
            <person name="Glass J.I."/>
            <person name="Rusch D."/>
            <person name="Podicherti R."/>
            <person name="Tsui H.-C.T."/>
            <person name="Winkler M.E."/>
        </authorList>
    </citation>
    <scope>NUCLEOTIDE SEQUENCE</scope>
</reference>
<dbReference type="AlphaFoldDB" id="A0A382S376"/>
<gene>
    <name evidence="1" type="ORF">METZ01_LOCUS356866</name>
</gene>
<name>A0A382S376_9ZZZZ</name>
<organism evidence="1">
    <name type="scientific">marine metagenome</name>
    <dbReference type="NCBI Taxonomy" id="408172"/>
    <lineage>
        <taxon>unclassified sequences</taxon>
        <taxon>metagenomes</taxon>
        <taxon>ecological metagenomes</taxon>
    </lineage>
</organism>
<protein>
    <submittedName>
        <fullName evidence="1">Uncharacterized protein</fullName>
    </submittedName>
</protein>
<proteinExistence type="predicted"/>
<dbReference type="Gene3D" id="3.40.50.720">
    <property type="entry name" value="NAD(P)-binding Rossmann-like Domain"/>
    <property type="match status" value="1"/>
</dbReference>
<accession>A0A382S376</accession>
<dbReference type="EMBL" id="UINC01125877">
    <property type="protein sequence ID" value="SVD04012.1"/>
    <property type="molecule type" value="Genomic_DNA"/>
</dbReference>
<feature type="non-terminal residue" evidence="1">
    <location>
        <position position="1"/>
    </location>
</feature>
<feature type="non-terminal residue" evidence="1">
    <location>
        <position position="41"/>
    </location>
</feature>